<evidence type="ECO:0000256" key="1">
    <source>
        <dbReference type="SAM" id="Phobius"/>
    </source>
</evidence>
<feature type="transmembrane region" description="Helical" evidence="1">
    <location>
        <begin position="177"/>
        <end position="198"/>
    </location>
</feature>
<dbReference type="Proteomes" id="UP000252189">
    <property type="component" value="Unassembled WGS sequence"/>
</dbReference>
<evidence type="ECO:0000313" key="2">
    <source>
        <dbReference type="EMBL" id="RCU46508.1"/>
    </source>
</evidence>
<accession>A0A368N7F1</accession>
<dbReference type="OrthoDB" id="386181at2157"/>
<dbReference type="Pfam" id="PF13197">
    <property type="entry name" value="DUF4013"/>
    <property type="match status" value="1"/>
</dbReference>
<gene>
    <name evidence="2" type="ORF">DU504_03805</name>
</gene>
<feature type="transmembrane region" description="Helical" evidence="1">
    <location>
        <begin position="73"/>
        <end position="99"/>
    </location>
</feature>
<feature type="transmembrane region" description="Helical" evidence="1">
    <location>
        <begin position="204"/>
        <end position="225"/>
    </location>
</feature>
<dbReference type="RefSeq" id="WP_114448060.1">
    <property type="nucleotide sequence ID" value="NZ_QPHM01000001.1"/>
</dbReference>
<keyword evidence="1" id="KW-1133">Transmembrane helix</keyword>
<evidence type="ECO:0000313" key="3">
    <source>
        <dbReference type="Proteomes" id="UP000252189"/>
    </source>
</evidence>
<keyword evidence="3" id="KW-1185">Reference proteome</keyword>
<keyword evidence="1" id="KW-0472">Membrane</keyword>
<feature type="transmembrane region" description="Helical" evidence="1">
    <location>
        <begin position="111"/>
        <end position="135"/>
    </location>
</feature>
<sequence length="251" mass="25288">MTDFDSLLRWPLDTDGWQRTLLVGTLLVATLPLAIPGVFLAGYAVRLLRTGPDDPALPTFAGLRSLAGTGLRAAGIVVAYHLPAAALLAVGTAGVASAFHQWRTLLLLRPGSIVGAFDLASLTGAVGVALLGTALLPVCGYVATVAVTAYADADDVTAAFAIGRLRDRVCTVATLRAWLLASLVVVASGVCAALLGGVSATVPGVGPLLTAAVRFYGGLVAVGVWNETRPADDVTVGGAGTDASSTSADPV</sequence>
<dbReference type="AlphaFoldDB" id="A0A368N7F1"/>
<proteinExistence type="predicted"/>
<dbReference type="InterPro" id="IPR025098">
    <property type="entry name" value="DUF4013"/>
</dbReference>
<keyword evidence="1" id="KW-0812">Transmembrane</keyword>
<feature type="transmembrane region" description="Helical" evidence="1">
    <location>
        <begin position="21"/>
        <end position="45"/>
    </location>
</feature>
<name>A0A368N7F1_9EURY</name>
<comment type="caution">
    <text evidence="2">The sequence shown here is derived from an EMBL/GenBank/DDBJ whole genome shotgun (WGS) entry which is preliminary data.</text>
</comment>
<reference evidence="2 3" key="1">
    <citation type="submission" date="2018-07" db="EMBL/GenBank/DDBJ databases">
        <title>Genome sequences of Haloplanus salinus JCM 18368T.</title>
        <authorList>
            <person name="Kim Y.B."/>
            <person name="Roh S.W."/>
        </authorList>
    </citation>
    <scope>NUCLEOTIDE SEQUENCE [LARGE SCALE GENOMIC DNA]</scope>
    <source>
        <strain evidence="2 3">JCM 18368</strain>
    </source>
</reference>
<organism evidence="2 3">
    <name type="scientific">Haloplanus salinus</name>
    <dbReference type="NCBI Taxonomy" id="1126245"/>
    <lineage>
        <taxon>Archaea</taxon>
        <taxon>Methanobacteriati</taxon>
        <taxon>Methanobacteriota</taxon>
        <taxon>Stenosarchaea group</taxon>
        <taxon>Halobacteria</taxon>
        <taxon>Halobacteriales</taxon>
        <taxon>Haloferacaceae</taxon>
        <taxon>Haloplanus</taxon>
    </lineage>
</organism>
<dbReference type="EMBL" id="QPHM01000001">
    <property type="protein sequence ID" value="RCU46508.1"/>
    <property type="molecule type" value="Genomic_DNA"/>
</dbReference>
<protein>
    <submittedName>
        <fullName evidence="2">DUF4013 domain-containing protein</fullName>
    </submittedName>
</protein>